<accession>A0A1N7J8P4</accession>
<organism evidence="1 2">
    <name type="scientific">Salimicrobium flavidum</name>
    <dbReference type="NCBI Taxonomy" id="570947"/>
    <lineage>
        <taxon>Bacteria</taxon>
        <taxon>Bacillati</taxon>
        <taxon>Bacillota</taxon>
        <taxon>Bacilli</taxon>
        <taxon>Bacillales</taxon>
        <taxon>Bacillaceae</taxon>
        <taxon>Salimicrobium</taxon>
    </lineage>
</organism>
<dbReference type="Proteomes" id="UP000187608">
    <property type="component" value="Unassembled WGS sequence"/>
</dbReference>
<evidence type="ECO:0000313" key="1">
    <source>
        <dbReference type="EMBL" id="SIS45672.1"/>
    </source>
</evidence>
<protein>
    <submittedName>
        <fullName evidence="1">Uncharacterized protein</fullName>
    </submittedName>
</protein>
<sequence length="33" mass="3645">MGFAIAVLSVLSSAAFLYYMGRSGFKWGENNEK</sequence>
<reference evidence="2" key="1">
    <citation type="submission" date="2017-01" db="EMBL/GenBank/DDBJ databases">
        <authorList>
            <person name="Varghese N."/>
            <person name="Submissions S."/>
        </authorList>
    </citation>
    <scope>NUCLEOTIDE SEQUENCE [LARGE SCALE GENOMIC DNA]</scope>
    <source>
        <strain evidence="2">DSM 23127</strain>
    </source>
</reference>
<gene>
    <name evidence="1" type="ORF">SAMN05421687_104149</name>
</gene>
<evidence type="ECO:0000313" key="2">
    <source>
        <dbReference type="Proteomes" id="UP000187608"/>
    </source>
</evidence>
<name>A0A1N7J8P4_9BACI</name>
<keyword evidence="2" id="KW-1185">Reference proteome</keyword>
<dbReference type="EMBL" id="FTOC01000004">
    <property type="protein sequence ID" value="SIS45672.1"/>
    <property type="molecule type" value="Genomic_DNA"/>
</dbReference>
<dbReference type="STRING" id="570947.SAMN05421687_104149"/>
<dbReference type="AlphaFoldDB" id="A0A1N7J8P4"/>
<proteinExistence type="predicted"/>